<sequence>MEALFWTLVLFSQVLGVVSVILLATWLSEYGGGYDWDCGNGVGSYHYLLLTIGMVFLYAEAMISFRVTHRLGLSYTAEKAIHATIQSIVVVLVGIGVHAAFVCKDTQGPEKAGKDLYSLHSWLGLATIIVFFGQWIYGIVMTVALRKLDRSWQDLLLPNHAFFGILIFAMSICSCLTGVNEMAIFFVENYNQIVPSGHLANAFGLCLIAFAAVTAYVAYKPDFQIPENRRHPECNAVPTSEGIATSGSGKVVTNPTEHAHQKYGATEETAFKEMDERETKEV</sequence>
<feature type="transmembrane region" description="Helical" evidence="12">
    <location>
        <begin position="157"/>
        <end position="179"/>
    </location>
</feature>
<evidence type="ECO:0000256" key="5">
    <source>
        <dbReference type="ARBA" id="ARBA00022692"/>
    </source>
</evidence>
<evidence type="ECO:0000256" key="1">
    <source>
        <dbReference type="ARBA" id="ARBA00001970"/>
    </source>
</evidence>
<dbReference type="GeneID" id="593339"/>
<keyword evidence="15" id="KW-1185">Reference proteome</keyword>
<feature type="transmembrane region" description="Helical" evidence="12">
    <location>
        <begin position="47"/>
        <end position="68"/>
    </location>
</feature>
<evidence type="ECO:0000256" key="3">
    <source>
        <dbReference type="ARBA" id="ARBA00022448"/>
    </source>
</evidence>
<protein>
    <recommendedName>
        <fullName evidence="13">Cytochrome b561 domain-containing protein</fullName>
    </recommendedName>
</protein>
<evidence type="ECO:0000313" key="14">
    <source>
        <dbReference type="EnsemblMetazoa" id="XP_030830353"/>
    </source>
</evidence>
<organism evidence="14 15">
    <name type="scientific">Strongylocentrotus purpuratus</name>
    <name type="common">Purple sea urchin</name>
    <dbReference type="NCBI Taxonomy" id="7668"/>
    <lineage>
        <taxon>Eukaryota</taxon>
        <taxon>Metazoa</taxon>
        <taxon>Echinodermata</taxon>
        <taxon>Eleutherozoa</taxon>
        <taxon>Echinozoa</taxon>
        <taxon>Echinoidea</taxon>
        <taxon>Euechinoidea</taxon>
        <taxon>Echinacea</taxon>
        <taxon>Camarodonta</taxon>
        <taxon>Echinidea</taxon>
        <taxon>Strongylocentrotidae</taxon>
        <taxon>Strongylocentrotus</taxon>
    </lineage>
</organism>
<dbReference type="InterPro" id="IPR006593">
    <property type="entry name" value="Cyt_b561/ferric_Rdtase_TM"/>
</dbReference>
<dbReference type="OrthoDB" id="907479at2759"/>
<dbReference type="Gene3D" id="1.20.120.1770">
    <property type="match status" value="1"/>
</dbReference>
<dbReference type="PANTHER" id="PTHR10106">
    <property type="entry name" value="CYTOCHROME B561-RELATED"/>
    <property type="match status" value="1"/>
</dbReference>
<keyword evidence="4" id="KW-0349">Heme</keyword>
<evidence type="ECO:0000256" key="8">
    <source>
        <dbReference type="ARBA" id="ARBA00022989"/>
    </source>
</evidence>
<dbReference type="OMA" id="FSTFWYP"/>
<keyword evidence="8 12" id="KW-1133">Transmembrane helix</keyword>
<evidence type="ECO:0000256" key="7">
    <source>
        <dbReference type="ARBA" id="ARBA00022982"/>
    </source>
</evidence>
<dbReference type="GO" id="GO:0016491">
    <property type="term" value="F:oxidoreductase activity"/>
    <property type="evidence" value="ECO:0000318"/>
    <property type="project" value="GO_Central"/>
</dbReference>
<comment type="cofactor">
    <cofactor evidence="1">
        <name>heme b</name>
        <dbReference type="ChEBI" id="CHEBI:60344"/>
    </cofactor>
</comment>
<dbReference type="RefSeq" id="XP_030830347.1">
    <property type="nucleotide sequence ID" value="XM_030974487.1"/>
</dbReference>
<feature type="domain" description="Cytochrome b561" evidence="13">
    <location>
        <begin position="11"/>
        <end position="219"/>
    </location>
</feature>
<dbReference type="FunFam" id="1.20.120.1770:FF:000001">
    <property type="entry name" value="Cytochrome b reductase 1"/>
    <property type="match status" value="1"/>
</dbReference>
<evidence type="ECO:0000256" key="11">
    <source>
        <dbReference type="SAM" id="MobiDB-lite"/>
    </source>
</evidence>
<evidence type="ECO:0000256" key="4">
    <source>
        <dbReference type="ARBA" id="ARBA00022617"/>
    </source>
</evidence>
<feature type="transmembrane region" description="Helical" evidence="12">
    <location>
        <begin position="199"/>
        <end position="219"/>
    </location>
</feature>
<name>A0A7M7N4H1_STRPU</name>
<feature type="compositionally biased region" description="Basic and acidic residues" evidence="11">
    <location>
        <begin position="269"/>
        <end position="282"/>
    </location>
</feature>
<dbReference type="RefSeq" id="XP_030830353.1">
    <property type="nucleotide sequence ID" value="XM_030974493.1"/>
</dbReference>
<dbReference type="AlphaFoldDB" id="A0A7M7N4H1"/>
<keyword evidence="10 12" id="KW-0472">Membrane</keyword>
<keyword evidence="9" id="KW-0408">Iron</keyword>
<keyword evidence="7" id="KW-0249">Electron transport</keyword>
<dbReference type="GO" id="GO:0046872">
    <property type="term" value="F:metal ion binding"/>
    <property type="evidence" value="ECO:0007669"/>
    <property type="project" value="UniProtKB-KW"/>
</dbReference>
<dbReference type="KEGG" id="spu:593339"/>
<proteinExistence type="predicted"/>
<keyword evidence="3" id="KW-0813">Transport</keyword>
<dbReference type="EnsemblMetazoa" id="XM_030974487">
    <property type="protein sequence ID" value="XP_030830347"/>
    <property type="gene ID" value="LOC593339"/>
</dbReference>
<reference evidence="15" key="1">
    <citation type="submission" date="2015-02" db="EMBL/GenBank/DDBJ databases">
        <title>Genome sequencing for Strongylocentrotus purpuratus.</title>
        <authorList>
            <person name="Murali S."/>
            <person name="Liu Y."/>
            <person name="Vee V."/>
            <person name="English A."/>
            <person name="Wang M."/>
            <person name="Skinner E."/>
            <person name="Han Y."/>
            <person name="Muzny D.M."/>
            <person name="Worley K.C."/>
            <person name="Gibbs R.A."/>
        </authorList>
    </citation>
    <scope>NUCLEOTIDE SEQUENCE</scope>
</reference>
<evidence type="ECO:0000256" key="9">
    <source>
        <dbReference type="ARBA" id="ARBA00023004"/>
    </source>
</evidence>
<evidence type="ECO:0000259" key="13">
    <source>
        <dbReference type="PROSITE" id="PS50939"/>
    </source>
</evidence>
<dbReference type="GO" id="GO:0016020">
    <property type="term" value="C:membrane"/>
    <property type="evidence" value="ECO:0007669"/>
    <property type="project" value="UniProtKB-SubCell"/>
</dbReference>
<dbReference type="Pfam" id="PF03188">
    <property type="entry name" value="Cytochrom_B561"/>
    <property type="match status" value="1"/>
</dbReference>
<feature type="compositionally biased region" description="Polar residues" evidence="11">
    <location>
        <begin position="242"/>
        <end position="256"/>
    </location>
</feature>
<dbReference type="EnsemblMetazoa" id="XM_030974493">
    <property type="protein sequence ID" value="XP_030830353"/>
    <property type="gene ID" value="LOC593339"/>
</dbReference>
<dbReference type="PROSITE" id="PS50939">
    <property type="entry name" value="CYTOCHROME_B561"/>
    <property type="match status" value="1"/>
</dbReference>
<feature type="region of interest" description="Disordered" evidence="11">
    <location>
        <begin position="239"/>
        <end position="282"/>
    </location>
</feature>
<feature type="transmembrane region" description="Helical" evidence="12">
    <location>
        <begin position="80"/>
        <end position="102"/>
    </location>
</feature>
<evidence type="ECO:0000256" key="12">
    <source>
        <dbReference type="SAM" id="Phobius"/>
    </source>
</evidence>
<evidence type="ECO:0000256" key="2">
    <source>
        <dbReference type="ARBA" id="ARBA00004141"/>
    </source>
</evidence>
<comment type="subcellular location">
    <subcellularLocation>
        <location evidence="2">Membrane</location>
        <topology evidence="2">Multi-pass membrane protein</topology>
    </subcellularLocation>
</comment>
<accession>A0A7M7N4H1</accession>
<feature type="transmembrane region" description="Helical" evidence="12">
    <location>
        <begin position="122"/>
        <end position="145"/>
    </location>
</feature>
<keyword evidence="6" id="KW-0479">Metal-binding</keyword>
<evidence type="ECO:0000313" key="15">
    <source>
        <dbReference type="Proteomes" id="UP000007110"/>
    </source>
</evidence>
<dbReference type="SMART" id="SM00665">
    <property type="entry name" value="B561"/>
    <property type="match status" value="1"/>
</dbReference>
<feature type="transmembrane region" description="Helical" evidence="12">
    <location>
        <begin position="7"/>
        <end position="27"/>
    </location>
</feature>
<evidence type="ECO:0000256" key="6">
    <source>
        <dbReference type="ARBA" id="ARBA00022723"/>
    </source>
</evidence>
<dbReference type="Proteomes" id="UP000007110">
    <property type="component" value="Unassembled WGS sequence"/>
</dbReference>
<evidence type="ECO:0000256" key="10">
    <source>
        <dbReference type="ARBA" id="ARBA00023136"/>
    </source>
</evidence>
<reference evidence="14" key="2">
    <citation type="submission" date="2021-01" db="UniProtKB">
        <authorList>
            <consortium name="EnsemblMetazoa"/>
        </authorList>
    </citation>
    <scope>IDENTIFICATION</scope>
</reference>
<dbReference type="InterPro" id="IPR043205">
    <property type="entry name" value="CYB561/CYBRD1-like"/>
</dbReference>
<dbReference type="PANTHER" id="PTHR10106:SF0">
    <property type="entry name" value="LD36721P"/>
    <property type="match status" value="1"/>
</dbReference>
<keyword evidence="5 12" id="KW-0812">Transmembrane</keyword>
<dbReference type="InParanoid" id="A0A7M7N4H1"/>